<evidence type="ECO:0000313" key="6">
    <source>
        <dbReference type="EMBL" id="PWJ88246.1"/>
    </source>
</evidence>
<sequence>MILIKNIEVYAPEKIGEKDVLITGNKIYKISNEISLNTNLKIKVIDGKNKILIPGFIDSHVHILGGGGEGGYKTRTPEITLTDLTKHGITTVIGCLGTDGTTRTMSNLIAKAKGLKEEGISCYIYTGSYQFPVKTLTQNIQDDIILIEEIIGVGELALSDHRSSHPSIEDLVKVASQARVGGILSNKAGIINIHLGDGKENFSKILQVVENTEIPITQFLPTHCTRNPKVFEEALKYAKKGGYIDFTTSTTHKFLENGETKCSKALKITLEKNIPIENITFTSDGQGSLPKFDSKGNFIGLDIGKSSSLYEEVKNAIIKENIPIEKAIKVITENPAKILKLKNKGTIEEQKDADIVILDKDLEINTVISMGKIMIENKKIKVKNTFI</sequence>
<feature type="binding site" evidence="3">
    <location>
        <begin position="67"/>
        <end position="69"/>
    </location>
    <ligand>
        <name>substrate</name>
    </ligand>
</feature>
<evidence type="ECO:0000313" key="7">
    <source>
        <dbReference type="Proteomes" id="UP000245921"/>
    </source>
</evidence>
<feature type="binding site" evidence="3">
    <location>
        <position position="226"/>
    </location>
    <ligand>
        <name>substrate</name>
    </ligand>
</feature>
<dbReference type="GO" id="GO:0008798">
    <property type="term" value="F:beta-aspartyl-peptidase activity"/>
    <property type="evidence" value="ECO:0007669"/>
    <property type="project" value="InterPro"/>
</dbReference>
<dbReference type="NCBIfam" id="TIGR01975">
    <property type="entry name" value="isoAsp_dipep"/>
    <property type="match status" value="1"/>
</dbReference>
<feature type="binding site" evidence="4">
    <location>
        <position position="284"/>
    </location>
    <ligand>
        <name>Zn(2+)</name>
        <dbReference type="ChEBI" id="CHEBI:29105"/>
        <label>1</label>
        <note>catalytic</note>
    </ligand>
</feature>
<dbReference type="EMBL" id="QGGI01000019">
    <property type="protein sequence ID" value="PWJ88246.1"/>
    <property type="molecule type" value="Genomic_DNA"/>
</dbReference>
<dbReference type="Proteomes" id="UP000245921">
    <property type="component" value="Unassembled WGS sequence"/>
</dbReference>
<keyword evidence="1 4" id="KW-0862">Zinc</keyword>
<dbReference type="InterPro" id="IPR050378">
    <property type="entry name" value="Metallo-dep_Hydrolases_sf"/>
</dbReference>
<comment type="caution">
    <text evidence="6">The sequence shown here is derived from an EMBL/GenBank/DDBJ whole genome shotgun (WGS) entry which is preliminary data.</text>
</comment>
<comment type="function">
    <text evidence="1">Catalyzes the hydrolytic cleavage of a subset of L-isoaspartyl (L-beta-aspartyl) dipeptides. Used to degrade proteins damaged by L-isoaspartyl residues formation.</text>
</comment>
<dbReference type="GO" id="GO:0005737">
    <property type="term" value="C:cytoplasm"/>
    <property type="evidence" value="ECO:0007669"/>
    <property type="project" value="UniProtKB-SubCell"/>
</dbReference>
<dbReference type="Gene3D" id="3.20.20.140">
    <property type="entry name" value="Metal-dependent hydrolases"/>
    <property type="match status" value="1"/>
</dbReference>
<evidence type="ECO:0000256" key="3">
    <source>
        <dbReference type="PIRSR" id="PIRSR001238-2"/>
    </source>
</evidence>
<keyword evidence="1" id="KW-0645">Protease</keyword>
<dbReference type="InterPro" id="IPR010229">
    <property type="entry name" value="Pept_M38_dipep"/>
</dbReference>
<dbReference type="GO" id="GO:0006508">
    <property type="term" value="P:proteolysis"/>
    <property type="evidence" value="ECO:0007669"/>
    <property type="project" value="UniProtKB-KW"/>
</dbReference>
<comment type="PTM">
    <text evidence="1">Carboxylation allows a single lysine to coordinate two zinc ions.</text>
</comment>
<feature type="domain" description="Amidohydrolase-related" evidence="5">
    <location>
        <begin position="51"/>
        <end position="373"/>
    </location>
</feature>
<feature type="binding site" evidence="4">
    <location>
        <position position="62"/>
    </location>
    <ligand>
        <name>Zn(2+)</name>
        <dbReference type="ChEBI" id="CHEBI:29105"/>
        <label>1</label>
        <note>catalytic</note>
    </ligand>
</feature>
<comment type="cofactor">
    <cofactor evidence="1 4">
        <name>Zn(2+)</name>
        <dbReference type="ChEBI" id="CHEBI:29105"/>
    </cofactor>
    <text evidence="1 4">Binds 2 Zn(2+) ions per subunit.</text>
</comment>
<comment type="subcellular location">
    <subcellularLocation>
        <location evidence="1">Cytoplasm</location>
    </subcellularLocation>
</comment>
<feature type="binding site" evidence="3">
    <location>
        <position position="129"/>
    </location>
    <ligand>
        <name>substrate</name>
    </ligand>
</feature>
<name>A0AA45HHR9_9BACT</name>
<organism evidence="6 7">
    <name type="scientific">Oceanotoga teriensis</name>
    <dbReference type="NCBI Taxonomy" id="515440"/>
    <lineage>
        <taxon>Bacteria</taxon>
        <taxon>Thermotogati</taxon>
        <taxon>Thermotogota</taxon>
        <taxon>Thermotogae</taxon>
        <taxon>Petrotogales</taxon>
        <taxon>Petrotogaceae</taxon>
        <taxon>Oceanotoga</taxon>
    </lineage>
</organism>
<feature type="binding site" evidence="3">
    <location>
        <position position="162"/>
    </location>
    <ligand>
        <name>substrate</name>
    </ligand>
</feature>
<gene>
    <name evidence="6" type="ORF">C7380_1195</name>
</gene>
<dbReference type="InterPro" id="IPR006680">
    <property type="entry name" value="Amidohydro-rel"/>
</dbReference>
<feature type="binding site" evidence="3">
    <location>
        <position position="288"/>
    </location>
    <ligand>
        <name>substrate</name>
    </ligand>
</feature>
<dbReference type="GO" id="GO:0046872">
    <property type="term" value="F:metal ion binding"/>
    <property type="evidence" value="ECO:0007669"/>
    <property type="project" value="UniProtKB-KW"/>
</dbReference>
<reference evidence="6 7" key="1">
    <citation type="submission" date="2018-05" db="EMBL/GenBank/DDBJ databases">
        <title>Genomic Encyclopedia of Type Strains, Phase IV (KMG-IV): sequencing the most valuable type-strain genomes for metagenomic binning, comparative biology and taxonomic classification.</title>
        <authorList>
            <person name="Goeker M."/>
        </authorList>
    </citation>
    <scope>NUCLEOTIDE SEQUENCE [LARGE SCALE GENOMIC DNA]</scope>
    <source>
        <strain evidence="6 7">DSM 24906</strain>
    </source>
</reference>
<keyword evidence="1 4" id="KW-0479">Metal-binding</keyword>
<dbReference type="EC" id="3.4.19.-" evidence="1"/>
<dbReference type="InterPro" id="IPR032466">
    <property type="entry name" value="Metal_Hydrolase"/>
</dbReference>
<feature type="active site" description="Proton acceptor" evidence="2">
    <location>
        <position position="284"/>
    </location>
</feature>
<feature type="binding site" evidence="3">
    <location>
        <position position="98"/>
    </location>
    <ligand>
        <name>substrate</name>
    </ligand>
</feature>
<dbReference type="PIRSF" id="PIRSF001238">
    <property type="entry name" value="IadA"/>
    <property type="match status" value="1"/>
</dbReference>
<dbReference type="Pfam" id="PF01979">
    <property type="entry name" value="Amidohydro_1"/>
    <property type="match status" value="1"/>
</dbReference>
<dbReference type="SUPFAM" id="SSF51338">
    <property type="entry name" value="Composite domain of metallo-dependent hydrolases"/>
    <property type="match status" value="1"/>
</dbReference>
<comment type="similarity">
    <text evidence="1">Belongs to the peptidase M38 family.</text>
</comment>
<dbReference type="InterPro" id="IPR011059">
    <property type="entry name" value="Metal-dep_hydrolase_composite"/>
</dbReference>
<feature type="binding site" evidence="4">
    <location>
        <position position="194"/>
    </location>
    <ligand>
        <name>Zn(2+)</name>
        <dbReference type="ChEBI" id="CHEBI:29105"/>
        <label>2</label>
        <note>catalytic</note>
    </ligand>
</feature>
<evidence type="ECO:0000256" key="4">
    <source>
        <dbReference type="PIRSR" id="PIRSR001238-3"/>
    </source>
</evidence>
<proteinExistence type="inferred from homology"/>
<protein>
    <recommendedName>
        <fullName evidence="1">Isoaspartyl dipeptidase</fullName>
        <ecNumber evidence="1">3.4.19.-</ecNumber>
    </recommendedName>
</protein>
<keyword evidence="1" id="KW-0378">Hydrolase</keyword>
<dbReference type="PANTHER" id="PTHR11647:SF1">
    <property type="entry name" value="COLLAPSIN RESPONSE MEDIATOR PROTEIN"/>
    <property type="match status" value="1"/>
</dbReference>
<feature type="binding site" evidence="4">
    <location>
        <position position="60"/>
    </location>
    <ligand>
        <name>Zn(2+)</name>
        <dbReference type="ChEBI" id="CHEBI:29105"/>
        <label>1</label>
        <note>catalytic</note>
    </ligand>
</feature>
<dbReference type="GO" id="GO:0016810">
    <property type="term" value="F:hydrolase activity, acting on carbon-nitrogen (but not peptide) bonds"/>
    <property type="evidence" value="ECO:0007669"/>
    <property type="project" value="InterPro"/>
</dbReference>
<feature type="binding site" evidence="4">
    <location>
        <position position="223"/>
    </location>
    <ligand>
        <name>Zn(2+)</name>
        <dbReference type="ChEBI" id="CHEBI:29105"/>
        <label>2</label>
        <note>catalytic</note>
    </ligand>
</feature>
<keyword evidence="1" id="KW-0482">Metalloprotease</keyword>
<dbReference type="PANTHER" id="PTHR11647">
    <property type="entry name" value="HYDRANTOINASE/DIHYDROPYRIMIDINASE FAMILY MEMBER"/>
    <property type="match status" value="1"/>
</dbReference>
<dbReference type="RefSeq" id="WP_109605913.1">
    <property type="nucleotide sequence ID" value="NZ_QGGI01000019.1"/>
</dbReference>
<dbReference type="SUPFAM" id="SSF51556">
    <property type="entry name" value="Metallo-dependent hydrolases"/>
    <property type="match status" value="1"/>
</dbReference>
<dbReference type="AlphaFoldDB" id="A0AA45HHR9"/>
<evidence type="ECO:0000256" key="2">
    <source>
        <dbReference type="PIRSR" id="PIRSR001238-1"/>
    </source>
</evidence>
<evidence type="ECO:0000256" key="1">
    <source>
        <dbReference type="PIRNR" id="PIRNR001238"/>
    </source>
</evidence>
<dbReference type="GO" id="GO:0008237">
    <property type="term" value="F:metallopeptidase activity"/>
    <property type="evidence" value="ECO:0007669"/>
    <property type="project" value="UniProtKB-KW"/>
</dbReference>
<accession>A0AA45HHR9</accession>
<keyword evidence="7" id="KW-1185">Reference proteome</keyword>
<evidence type="ECO:0000259" key="5">
    <source>
        <dbReference type="Pfam" id="PF01979"/>
    </source>
</evidence>
<dbReference type="Gene3D" id="2.30.40.10">
    <property type="entry name" value="Urease, subunit C, domain 1"/>
    <property type="match status" value="1"/>
</dbReference>